<keyword evidence="1" id="KW-0812">Transmembrane</keyword>
<evidence type="ECO:0000313" key="3">
    <source>
        <dbReference type="Proteomes" id="UP000002038"/>
    </source>
</evidence>
<reference evidence="3" key="1">
    <citation type="journal article" date="2015" name="PLoS Genet.">
        <title>The dynamic genome and transcriptome of the human fungal pathogen Blastomyces and close relative Emmonsia.</title>
        <authorList>
            <person name="Munoz J.F."/>
            <person name="Gauthier G.M."/>
            <person name="Desjardins C.A."/>
            <person name="Gallo J.E."/>
            <person name="Holder J."/>
            <person name="Sullivan T.D."/>
            <person name="Marty A.J."/>
            <person name="Carmen J.C."/>
            <person name="Chen Z."/>
            <person name="Ding L."/>
            <person name="Gujja S."/>
            <person name="Magrini V."/>
            <person name="Misas E."/>
            <person name="Mitreva M."/>
            <person name="Priest M."/>
            <person name="Saif S."/>
            <person name="Whiston E.A."/>
            <person name="Young S."/>
            <person name="Zeng Q."/>
            <person name="Goldman W.E."/>
            <person name="Mardis E.R."/>
            <person name="Taylor J.W."/>
            <person name="McEwen J.G."/>
            <person name="Clay O.K."/>
            <person name="Klein B.S."/>
            <person name="Cuomo C.A."/>
        </authorList>
    </citation>
    <scope>NUCLEOTIDE SEQUENCE [LARGE SCALE GENOMIC DNA]</scope>
    <source>
        <strain evidence="3">SLH14081</strain>
    </source>
</reference>
<gene>
    <name evidence="2" type="ORF">BDBG_05499</name>
</gene>
<dbReference type="GeneID" id="8509331"/>
<name>A0A179URY3_BLAGS</name>
<dbReference type="KEGG" id="bgh:BDBG_05499"/>
<feature type="transmembrane region" description="Helical" evidence="1">
    <location>
        <begin position="64"/>
        <end position="83"/>
    </location>
</feature>
<dbReference type="Proteomes" id="UP000002038">
    <property type="component" value="Unassembled WGS sequence"/>
</dbReference>
<keyword evidence="1" id="KW-0472">Membrane</keyword>
<dbReference type="RefSeq" id="XP_031579012.1">
    <property type="nucleotide sequence ID" value="XM_031722191.1"/>
</dbReference>
<accession>A0A179URY3</accession>
<dbReference type="AlphaFoldDB" id="A0A179URY3"/>
<dbReference type="PANTHER" id="PTHR37849:SF1">
    <property type="entry name" value="YALI0E11605P"/>
    <property type="match status" value="1"/>
</dbReference>
<dbReference type="PANTHER" id="PTHR37849">
    <property type="entry name" value="YALI0E11605P"/>
    <property type="match status" value="1"/>
</dbReference>
<keyword evidence="3" id="KW-1185">Reference proteome</keyword>
<keyword evidence="1" id="KW-1133">Transmembrane helix</keyword>
<organism evidence="2 3">
    <name type="scientific">Blastomyces gilchristii (strain SLH14081)</name>
    <name type="common">Blastomyces dermatitidis</name>
    <dbReference type="NCBI Taxonomy" id="559298"/>
    <lineage>
        <taxon>Eukaryota</taxon>
        <taxon>Fungi</taxon>
        <taxon>Dikarya</taxon>
        <taxon>Ascomycota</taxon>
        <taxon>Pezizomycotina</taxon>
        <taxon>Eurotiomycetes</taxon>
        <taxon>Eurotiomycetidae</taxon>
        <taxon>Onygenales</taxon>
        <taxon>Ajellomycetaceae</taxon>
        <taxon>Blastomyces</taxon>
    </lineage>
</organism>
<sequence>MPLASVSSTRAMSPLFRLTLSTPLVRLSTRRALSTTRRLLNGNASAEAGSLPAQKPVGAFRGGLFGFLFGTAIAGASVYYYILDEYRVSNEMLTEDIYALQAATQRLNAYITDLESKMDQLQKRK</sequence>
<proteinExistence type="predicted"/>
<evidence type="ECO:0000313" key="2">
    <source>
        <dbReference type="EMBL" id="OAT09791.1"/>
    </source>
</evidence>
<dbReference type="OrthoDB" id="5331396at2759"/>
<protein>
    <submittedName>
        <fullName evidence="2">Uncharacterized protein</fullName>
    </submittedName>
</protein>
<dbReference type="VEuPathDB" id="FungiDB:BDBG_05499"/>
<evidence type="ECO:0000256" key="1">
    <source>
        <dbReference type="SAM" id="Phobius"/>
    </source>
</evidence>
<dbReference type="STRING" id="559298.A0A179URY3"/>
<dbReference type="EMBL" id="GG657458">
    <property type="protein sequence ID" value="OAT09791.1"/>
    <property type="molecule type" value="Genomic_DNA"/>
</dbReference>